<dbReference type="SUPFAM" id="SSF52151">
    <property type="entry name" value="FabD/lysophospholipase-like"/>
    <property type="match status" value="1"/>
</dbReference>
<dbReference type="InterPro" id="IPR036291">
    <property type="entry name" value="NAD(P)-bd_dom_sf"/>
</dbReference>
<feature type="region of interest" description="Disordered" evidence="7">
    <location>
        <begin position="1771"/>
        <end position="1794"/>
    </location>
</feature>
<evidence type="ECO:0000256" key="3">
    <source>
        <dbReference type="ARBA" id="ARBA00022679"/>
    </source>
</evidence>
<dbReference type="Proteomes" id="UP001180845">
    <property type="component" value="Unassembled WGS sequence"/>
</dbReference>
<dbReference type="Pfam" id="PF14765">
    <property type="entry name" value="PS-DH"/>
    <property type="match status" value="1"/>
</dbReference>
<keyword evidence="2" id="KW-0597">Phosphoprotein</keyword>
<keyword evidence="6" id="KW-0175">Coiled coil</keyword>
<evidence type="ECO:0000256" key="7">
    <source>
        <dbReference type="SAM" id="MobiDB-lite"/>
    </source>
</evidence>
<organism evidence="11 12">
    <name type="scientific">Haloactinomyces albus</name>
    <dbReference type="NCBI Taxonomy" id="1352928"/>
    <lineage>
        <taxon>Bacteria</taxon>
        <taxon>Bacillati</taxon>
        <taxon>Actinomycetota</taxon>
        <taxon>Actinomycetes</taxon>
        <taxon>Actinopolysporales</taxon>
        <taxon>Actinopolysporaceae</taxon>
        <taxon>Haloactinomyces</taxon>
    </lineage>
</organism>
<dbReference type="RefSeq" id="WP_310278542.1">
    <property type="nucleotide sequence ID" value="NZ_JAVDXW010000002.1"/>
</dbReference>
<proteinExistence type="predicted"/>
<dbReference type="PANTHER" id="PTHR43775:SF51">
    <property type="entry name" value="INACTIVE PHENOLPHTHIOCEROL SYNTHESIS POLYKETIDE SYNTHASE TYPE I PKS1-RELATED"/>
    <property type="match status" value="1"/>
</dbReference>
<dbReference type="Pfam" id="PF16197">
    <property type="entry name" value="KAsynt_C_assoc"/>
    <property type="match status" value="1"/>
</dbReference>
<evidence type="ECO:0000259" key="10">
    <source>
        <dbReference type="PROSITE" id="PS52019"/>
    </source>
</evidence>
<feature type="region of interest" description="N-terminal hotdog fold" evidence="5">
    <location>
        <begin position="939"/>
        <end position="1062"/>
    </location>
</feature>
<evidence type="ECO:0000256" key="2">
    <source>
        <dbReference type="ARBA" id="ARBA00022553"/>
    </source>
</evidence>
<dbReference type="Pfam" id="PF07993">
    <property type="entry name" value="NAD_binding_4"/>
    <property type="match status" value="1"/>
</dbReference>
<dbReference type="InterPro" id="IPR020807">
    <property type="entry name" value="PKS_DH"/>
</dbReference>
<dbReference type="InterPro" id="IPR049552">
    <property type="entry name" value="PKS_DH_N"/>
</dbReference>
<feature type="coiled-coil region" evidence="6">
    <location>
        <begin position="4"/>
        <end position="31"/>
    </location>
</feature>
<dbReference type="InterPro" id="IPR049551">
    <property type="entry name" value="PKS_DH_C"/>
</dbReference>
<name>A0AAE4CNH8_9ACTN</name>
<dbReference type="GO" id="GO:0004312">
    <property type="term" value="F:fatty acid synthase activity"/>
    <property type="evidence" value="ECO:0007669"/>
    <property type="project" value="TreeGrafter"/>
</dbReference>
<feature type="domain" description="PKS/mFAS DH" evidence="10">
    <location>
        <begin position="939"/>
        <end position="1216"/>
    </location>
</feature>
<keyword evidence="4" id="KW-0012">Acyltransferase</keyword>
<dbReference type="PROSITE" id="PS00012">
    <property type="entry name" value="PHOSPHOPANTETHEINE"/>
    <property type="match status" value="1"/>
</dbReference>
<accession>A0AAE4CNH8</accession>
<dbReference type="SMART" id="SM01294">
    <property type="entry name" value="PKS_PP_betabranch"/>
    <property type="match status" value="1"/>
</dbReference>
<dbReference type="Pfam" id="PF00698">
    <property type="entry name" value="Acyl_transf_1"/>
    <property type="match status" value="1"/>
</dbReference>
<dbReference type="CDD" id="cd00833">
    <property type="entry name" value="PKS"/>
    <property type="match status" value="1"/>
</dbReference>
<dbReference type="InterPro" id="IPR016039">
    <property type="entry name" value="Thiolase-like"/>
</dbReference>
<dbReference type="InterPro" id="IPR016035">
    <property type="entry name" value="Acyl_Trfase/lysoPLipase"/>
</dbReference>
<dbReference type="Pfam" id="PF08659">
    <property type="entry name" value="KR"/>
    <property type="match status" value="1"/>
</dbReference>
<dbReference type="Gene3D" id="1.10.1200.10">
    <property type="entry name" value="ACP-like"/>
    <property type="match status" value="1"/>
</dbReference>
<dbReference type="InterPro" id="IPR020806">
    <property type="entry name" value="PKS_PP-bd"/>
</dbReference>
<dbReference type="InterPro" id="IPR032821">
    <property type="entry name" value="PKS_assoc"/>
</dbReference>
<dbReference type="SUPFAM" id="SSF47336">
    <property type="entry name" value="ACP-like"/>
    <property type="match status" value="1"/>
</dbReference>
<dbReference type="Pfam" id="PF00109">
    <property type="entry name" value="ketoacyl-synt"/>
    <property type="match status" value="1"/>
</dbReference>
<dbReference type="GO" id="GO:0006633">
    <property type="term" value="P:fatty acid biosynthetic process"/>
    <property type="evidence" value="ECO:0007669"/>
    <property type="project" value="TreeGrafter"/>
</dbReference>
<keyword evidence="1" id="KW-0596">Phosphopantetheine</keyword>
<feature type="domain" description="Carrier" evidence="8">
    <location>
        <begin position="1691"/>
        <end position="1766"/>
    </location>
</feature>
<dbReference type="Gene3D" id="3.40.47.10">
    <property type="match status" value="1"/>
</dbReference>
<sequence length="2173" mass="231399">MSDQEKLTEALRTALKKSERLQQEKRALIASMREPIAVVSMACRYPGDTHTPEDLWHLLTEGRDAITPFPDRPGFDREHLYDPDPDAPGKSYGYEGGFLHEAGEFDPAFFGISPREAKYIDPQQRLLLETAWETFERAGIRPSSLARSSTGVYTGIFPNFYATSDLEELDGHTTAGSLPSAASGRISYTFGLEGPAVSVDTACSSCLTAVNLAMQGLRRGECDLALAGGVTVMTSPAGFVEFSRQRGMASDGRCKAFSDHADGMGFGEGCGVLLLERLSDAQRRGHEVLAVLRGSAVNQDGRSQGLTAPNGPSQERAIRAALESADLSPSDVDAVEAHGTGTTLGDPIEAHALLSTYGAAHSEQAPLYLGSVKSNLAHGQAAAGAAGVMKMVLALRNELLPRSLYSEEPSRHVDWSAGNIELLAEPKPWPKREGHVRRAGVSSFGLSGTNAHVIVEEAPPAPTTSAADEPERRIAADEDTPTLAAVPLVLSGHSEDAVRANAARLADHLDARSHDDQSGSLVDVACSLVTTRDAFWDRLVVPASEPAEAVEQLRACAAGAHPTGTVRAAAKRTQPVFVFPGQGSQYPGMCRSLLQEAVFREALAECDEALRGHVGFSVVELLEAGDDEQRAAMARVDVAQPLLFAVSVALGELWESWGVSPAAVIGHSQGEVGAAVVTGALSLEEGARVVSVRSRLVRGLDGDGAMGSIGMPVDEVERRLAERDGGLSVAAVNTAESTVVAGDSDALAALLAELEAEGVFCRRIAVDYASHSPQVDPVLATIRSELSDLAPRKGRVPIYSTVRGARLDGNELDGAYWADNLRLPVRLDQALDALAPGDETAFLELSAHPLLVAALSGSAHAGVVGSLHRDKSAASRIRVAAAELFAHGIAVDWPAVYADLGANPVTLPTYAFQRQHYWLDMDRTTVSDLTDLGLDTSEHALLGGRTDRPDGGAVFTGRVSPSTRWLADGDVFDTTMVPAAALVDAVLHAVSAVPGNDAAGVREASLDTPLAVEGAARRLQLTLEPEQDDGTRAFSLHSRAEDDPVAWKRHLVGTLAAAMPEEATDAPPWPPKGATELDVDDLYETLATRGWTPGAAMRGLRRIWQDGDALFVEVALPETVGVESVGEVDGFGLHPAFLDAALQALEGTDAASGDDVRLPVEWRAVRLHAVGATTVRARITGVGGPEVSIDLFDPSGAPVATVGAVARRSVTAAEVRATVGGERPQLYRVDVRPVRFRSATATPAVFREVDVHAPDFTTLAAEARDENPVFVVRWPEVAPTAAAVREVTHRGLGFLQGVLDTDGLEHARIVWLTREAWVADHDDAPANPASAALWGLGRSFHTEHPDRDLVLVDLDAARADDESLRRLLDTLPADENQLLVRGDAVSAPRLTQVDSGTERPRPAWNQDGTALVTGGTGALARVTSLHLVRHFGLRHLMLVSRSGPAAEGAEDLVQELKTAGAETVTLRTCDVSDRTDLETTLDVIPEENPLSVVLHTAAVVDDGLLPELTPEQVDRVLAPKVDAAFHLDALTRDASLDAFVLFSSAAGTLGAMGQANYGAANASLDALAARRRRQDLPGLSLGWGTWVEAGLVTELDDLLQLRLRRMGLLPIDDELGLRLFDDALRRPDAFLAPVPLDRAALQRTASVQPGATPSILRALARVPKRRAAGAGHADGGLAATVRRLPAAEREDALLEIVQGEFAAILDLAGPAGIAPDRPVQDLGLDSLMAVELRNRLGSLVGARLPASVLLDHPKPRDLARFLVDELGAATEGGSDDAAGGAPATNRSADGSHPTPIAEYVAEPWLSMTRELSFEPHNAAARSVLLTGATGFLGAHLVDALLEDPQVERVVAVVRARDDHGARERVRRSLRQWGLSHLDDVFEDRVTVYAGDLGEHRLGMDEATFRKVASETTEVLANGAAVDWFAPFRKLARVNVGGVHQLLELASAGGHQRFSLVSTQAVHDVSPPLDANYWDDDRALQGYGMSKRAAEHLVEAARKRGLSTAVFRPGVVIAGAECGTMNKRQGEYHIFRAVVESRSLPDDGIGTGSPVDYVAHAIACRALDLCAQHVYEVTHPAPPSPQELQRLFHEAGWDCALVPSETFLQWTSDTMRSGDHWLRLAEVLLEGHGGAVSAHVPSSMPSDALAQRFRPEAGILRTLHAVTEDESANSEPRM</sequence>
<comment type="caution">
    <text evidence="11">The sequence shown here is derived from an EMBL/GenBank/DDBJ whole genome shotgun (WGS) entry which is preliminary data.</text>
</comment>
<dbReference type="PROSITE" id="PS52019">
    <property type="entry name" value="PKS_MFAS_DH"/>
    <property type="match status" value="1"/>
</dbReference>
<dbReference type="Gene3D" id="3.40.366.10">
    <property type="entry name" value="Malonyl-Coenzyme A Acyl Carrier Protein, domain 2"/>
    <property type="match status" value="1"/>
</dbReference>
<dbReference type="InterPro" id="IPR009081">
    <property type="entry name" value="PP-bd_ACP"/>
</dbReference>
<dbReference type="InterPro" id="IPR049900">
    <property type="entry name" value="PKS_mFAS_DH"/>
</dbReference>
<evidence type="ECO:0000259" key="9">
    <source>
        <dbReference type="PROSITE" id="PS52004"/>
    </source>
</evidence>
<dbReference type="InterPro" id="IPR042104">
    <property type="entry name" value="PKS_dehydratase_sf"/>
</dbReference>
<dbReference type="Gene3D" id="3.40.50.720">
    <property type="entry name" value="NAD(P)-binding Rossmann-like Domain"/>
    <property type="match status" value="2"/>
</dbReference>
<dbReference type="CDD" id="cd08956">
    <property type="entry name" value="KR_3_FAS_SDR_x"/>
    <property type="match status" value="1"/>
</dbReference>
<evidence type="ECO:0000313" key="12">
    <source>
        <dbReference type="Proteomes" id="UP001180845"/>
    </source>
</evidence>
<evidence type="ECO:0000256" key="5">
    <source>
        <dbReference type="PROSITE-ProRule" id="PRU01363"/>
    </source>
</evidence>
<dbReference type="InterPro" id="IPR050091">
    <property type="entry name" value="PKS_NRPS_Biosynth_Enz"/>
</dbReference>
<dbReference type="SMART" id="SM00826">
    <property type="entry name" value="PKS_DH"/>
    <property type="match status" value="1"/>
</dbReference>
<protein>
    <submittedName>
        <fullName evidence="11">Thioester reductase-like protein</fullName>
    </submittedName>
</protein>
<dbReference type="InterPro" id="IPR014043">
    <property type="entry name" value="Acyl_transferase_dom"/>
</dbReference>
<dbReference type="SMART" id="SM00823">
    <property type="entry name" value="PKS_PP"/>
    <property type="match status" value="1"/>
</dbReference>
<dbReference type="Pfam" id="PF21089">
    <property type="entry name" value="PKS_DH_N"/>
    <property type="match status" value="1"/>
</dbReference>
<dbReference type="InterPro" id="IPR020841">
    <property type="entry name" value="PKS_Beta-ketoAc_synthase_dom"/>
</dbReference>
<dbReference type="InterPro" id="IPR016036">
    <property type="entry name" value="Malonyl_transacylase_ACP-bd"/>
</dbReference>
<evidence type="ECO:0000256" key="4">
    <source>
        <dbReference type="ARBA" id="ARBA00023315"/>
    </source>
</evidence>
<dbReference type="PANTHER" id="PTHR43775">
    <property type="entry name" value="FATTY ACID SYNTHASE"/>
    <property type="match status" value="1"/>
</dbReference>
<dbReference type="SMART" id="SM00825">
    <property type="entry name" value="PKS_KS"/>
    <property type="match status" value="1"/>
</dbReference>
<dbReference type="InterPro" id="IPR036736">
    <property type="entry name" value="ACP-like_sf"/>
</dbReference>
<dbReference type="SUPFAM" id="SSF53901">
    <property type="entry name" value="Thiolase-like"/>
    <property type="match status" value="1"/>
</dbReference>
<dbReference type="Pfam" id="PF02801">
    <property type="entry name" value="Ketoacyl-synt_C"/>
    <property type="match status" value="1"/>
</dbReference>
<dbReference type="FunFam" id="3.40.47.10:FF:000019">
    <property type="entry name" value="Polyketide synthase type I"/>
    <property type="match status" value="1"/>
</dbReference>
<dbReference type="InterPro" id="IPR013120">
    <property type="entry name" value="FAR_NAD-bd"/>
</dbReference>
<dbReference type="InterPro" id="IPR014031">
    <property type="entry name" value="Ketoacyl_synth_C"/>
</dbReference>
<dbReference type="InterPro" id="IPR014030">
    <property type="entry name" value="Ketoacyl_synth_N"/>
</dbReference>
<evidence type="ECO:0000256" key="1">
    <source>
        <dbReference type="ARBA" id="ARBA00022450"/>
    </source>
</evidence>
<feature type="region of interest" description="C-terminal hotdog fold" evidence="5">
    <location>
        <begin position="1074"/>
        <end position="1216"/>
    </location>
</feature>
<evidence type="ECO:0000313" key="11">
    <source>
        <dbReference type="EMBL" id="MDR7304450.1"/>
    </source>
</evidence>
<feature type="compositionally biased region" description="Low complexity" evidence="7">
    <location>
        <begin position="1771"/>
        <end position="1784"/>
    </location>
</feature>
<dbReference type="PROSITE" id="PS52004">
    <property type="entry name" value="KS3_2"/>
    <property type="match status" value="1"/>
</dbReference>
<reference evidence="11" key="1">
    <citation type="submission" date="2023-07" db="EMBL/GenBank/DDBJ databases">
        <title>Sequencing the genomes of 1000 actinobacteria strains.</title>
        <authorList>
            <person name="Klenk H.-P."/>
        </authorList>
    </citation>
    <scope>NUCLEOTIDE SEQUENCE</scope>
    <source>
        <strain evidence="11">DSM 45977</strain>
    </source>
</reference>
<dbReference type="InterPro" id="IPR001227">
    <property type="entry name" value="Ac_transferase_dom_sf"/>
</dbReference>
<dbReference type="EMBL" id="JAVDXW010000002">
    <property type="protein sequence ID" value="MDR7304450.1"/>
    <property type="molecule type" value="Genomic_DNA"/>
</dbReference>
<dbReference type="SMART" id="SM00827">
    <property type="entry name" value="PKS_AT"/>
    <property type="match status" value="1"/>
</dbReference>
<evidence type="ECO:0000259" key="8">
    <source>
        <dbReference type="PROSITE" id="PS50075"/>
    </source>
</evidence>
<dbReference type="SMART" id="SM00822">
    <property type="entry name" value="PKS_KR"/>
    <property type="match status" value="1"/>
</dbReference>
<dbReference type="InterPro" id="IPR013968">
    <property type="entry name" value="PKS_KR"/>
</dbReference>
<dbReference type="SUPFAM" id="SSF51735">
    <property type="entry name" value="NAD(P)-binding Rossmann-fold domains"/>
    <property type="match status" value="3"/>
</dbReference>
<dbReference type="Pfam" id="PF00550">
    <property type="entry name" value="PP-binding"/>
    <property type="match status" value="1"/>
</dbReference>
<dbReference type="SUPFAM" id="SSF55048">
    <property type="entry name" value="Probable ACP-binding domain of malonyl-CoA ACP transacylase"/>
    <property type="match status" value="1"/>
</dbReference>
<dbReference type="GO" id="GO:0031177">
    <property type="term" value="F:phosphopantetheine binding"/>
    <property type="evidence" value="ECO:0007669"/>
    <property type="project" value="InterPro"/>
</dbReference>
<dbReference type="Gene3D" id="3.30.70.3290">
    <property type="match status" value="1"/>
</dbReference>
<evidence type="ECO:0000256" key="6">
    <source>
        <dbReference type="SAM" id="Coils"/>
    </source>
</evidence>
<dbReference type="Gene3D" id="3.10.129.110">
    <property type="entry name" value="Polyketide synthase dehydratase"/>
    <property type="match status" value="1"/>
</dbReference>
<dbReference type="InterPro" id="IPR006162">
    <property type="entry name" value="Ppantetheine_attach_site"/>
</dbReference>
<dbReference type="InterPro" id="IPR057326">
    <property type="entry name" value="KR_dom"/>
</dbReference>
<keyword evidence="12" id="KW-1185">Reference proteome</keyword>
<comment type="caution">
    <text evidence="5">Lacks conserved residue(s) required for the propagation of feature annotation.</text>
</comment>
<gene>
    <name evidence="11" type="ORF">JOF55_004694</name>
</gene>
<dbReference type="PROSITE" id="PS50075">
    <property type="entry name" value="CARRIER"/>
    <property type="match status" value="1"/>
</dbReference>
<keyword evidence="3" id="KW-0808">Transferase</keyword>
<feature type="domain" description="Ketosynthase family 3 (KS3)" evidence="9">
    <location>
        <begin position="33"/>
        <end position="457"/>
    </location>
</feature>